<dbReference type="InterPro" id="IPR001810">
    <property type="entry name" value="F-box_dom"/>
</dbReference>
<dbReference type="Proteomes" id="UP001302812">
    <property type="component" value="Unassembled WGS sequence"/>
</dbReference>
<gene>
    <name evidence="3" type="ORF">N656DRAFT_331940</name>
</gene>
<dbReference type="CDD" id="cd09917">
    <property type="entry name" value="F-box_SF"/>
    <property type="match status" value="1"/>
</dbReference>
<evidence type="ECO:0000313" key="3">
    <source>
        <dbReference type="EMBL" id="KAK4109642.1"/>
    </source>
</evidence>
<dbReference type="EMBL" id="MU853355">
    <property type="protein sequence ID" value="KAK4109642.1"/>
    <property type="molecule type" value="Genomic_DNA"/>
</dbReference>
<proteinExistence type="predicted"/>
<dbReference type="PROSITE" id="PS50181">
    <property type="entry name" value="FBOX"/>
    <property type="match status" value="1"/>
</dbReference>
<sequence>MESIDYPRKIEHLPNELLISILAQFPTRFLLSVGAVSRHFHSVALCILRQRLNRASSLPGYRMMLECYHPVEKLYTPYLYCDHLYTDSLEGLEAASDSDTDSASSLCGLRDVYSHFRPLEPNETRRERTRTGGRYPWRGRRRGSSSAGYGREDGTLPQPPHIDIYLDIGELFSQLCTTTNIVRVGPRPGLFLSHVNVSDDVVRVWRDWLAEQAAIGQAECEGAVLWVDSTHDVGLKLRVAEKDIQDEHPVLVANDEELPVAYRLTFEELLVRTGKLLLMLEKGEAQEATPGEGKALVVLPF</sequence>
<name>A0AAN6QN94_9PEZI</name>
<reference evidence="3" key="2">
    <citation type="submission" date="2023-05" db="EMBL/GenBank/DDBJ databases">
        <authorList>
            <consortium name="Lawrence Berkeley National Laboratory"/>
            <person name="Steindorff A."/>
            <person name="Hensen N."/>
            <person name="Bonometti L."/>
            <person name="Westerberg I."/>
            <person name="Brannstrom I.O."/>
            <person name="Guillou S."/>
            <person name="Cros-Aarteil S."/>
            <person name="Calhoun S."/>
            <person name="Haridas S."/>
            <person name="Kuo A."/>
            <person name="Mondo S."/>
            <person name="Pangilinan J."/>
            <person name="Riley R."/>
            <person name="Labutti K."/>
            <person name="Andreopoulos B."/>
            <person name="Lipzen A."/>
            <person name="Chen C."/>
            <person name="Yanf M."/>
            <person name="Daum C."/>
            <person name="Ng V."/>
            <person name="Clum A."/>
            <person name="Ohm R."/>
            <person name="Martin F."/>
            <person name="Silar P."/>
            <person name="Natvig D."/>
            <person name="Lalanne C."/>
            <person name="Gautier V."/>
            <person name="Ament-Velasquez S.L."/>
            <person name="Kruys A."/>
            <person name="Hutchinson M.I."/>
            <person name="Powell A.J."/>
            <person name="Barry K."/>
            <person name="Miller A.N."/>
            <person name="Grigoriev I.V."/>
            <person name="Debuchy R."/>
            <person name="Gladieux P."/>
            <person name="Thoren M.H."/>
            <person name="Johannesson H."/>
        </authorList>
    </citation>
    <scope>NUCLEOTIDE SEQUENCE</scope>
    <source>
        <strain evidence="3">CBS 508.74</strain>
    </source>
</reference>
<dbReference type="AlphaFoldDB" id="A0AAN6QN94"/>
<feature type="domain" description="F-box" evidence="2">
    <location>
        <begin position="7"/>
        <end position="43"/>
    </location>
</feature>
<dbReference type="RefSeq" id="XP_064667212.1">
    <property type="nucleotide sequence ID" value="XM_064809275.1"/>
</dbReference>
<dbReference type="GeneID" id="89933398"/>
<reference evidence="3" key="1">
    <citation type="journal article" date="2023" name="Mol. Phylogenet. Evol.">
        <title>Genome-scale phylogeny and comparative genomics of the fungal order Sordariales.</title>
        <authorList>
            <person name="Hensen N."/>
            <person name="Bonometti L."/>
            <person name="Westerberg I."/>
            <person name="Brannstrom I.O."/>
            <person name="Guillou S."/>
            <person name="Cros-Aarteil S."/>
            <person name="Calhoun S."/>
            <person name="Haridas S."/>
            <person name="Kuo A."/>
            <person name="Mondo S."/>
            <person name="Pangilinan J."/>
            <person name="Riley R."/>
            <person name="LaButti K."/>
            <person name="Andreopoulos B."/>
            <person name="Lipzen A."/>
            <person name="Chen C."/>
            <person name="Yan M."/>
            <person name="Daum C."/>
            <person name="Ng V."/>
            <person name="Clum A."/>
            <person name="Steindorff A."/>
            <person name="Ohm R.A."/>
            <person name="Martin F."/>
            <person name="Silar P."/>
            <person name="Natvig D.O."/>
            <person name="Lalanne C."/>
            <person name="Gautier V."/>
            <person name="Ament-Velasquez S.L."/>
            <person name="Kruys A."/>
            <person name="Hutchinson M.I."/>
            <person name="Powell A.J."/>
            <person name="Barry K."/>
            <person name="Miller A.N."/>
            <person name="Grigoriev I.V."/>
            <person name="Debuchy R."/>
            <person name="Gladieux P."/>
            <person name="Hiltunen Thoren M."/>
            <person name="Johannesson H."/>
        </authorList>
    </citation>
    <scope>NUCLEOTIDE SEQUENCE</scope>
    <source>
        <strain evidence="3">CBS 508.74</strain>
    </source>
</reference>
<evidence type="ECO:0000256" key="1">
    <source>
        <dbReference type="SAM" id="MobiDB-lite"/>
    </source>
</evidence>
<organism evidence="3 4">
    <name type="scientific">Canariomyces notabilis</name>
    <dbReference type="NCBI Taxonomy" id="2074819"/>
    <lineage>
        <taxon>Eukaryota</taxon>
        <taxon>Fungi</taxon>
        <taxon>Dikarya</taxon>
        <taxon>Ascomycota</taxon>
        <taxon>Pezizomycotina</taxon>
        <taxon>Sordariomycetes</taxon>
        <taxon>Sordariomycetidae</taxon>
        <taxon>Sordariales</taxon>
        <taxon>Chaetomiaceae</taxon>
        <taxon>Canariomyces</taxon>
    </lineage>
</organism>
<protein>
    <recommendedName>
        <fullName evidence="2">F-box domain-containing protein</fullName>
    </recommendedName>
</protein>
<feature type="region of interest" description="Disordered" evidence="1">
    <location>
        <begin position="120"/>
        <end position="156"/>
    </location>
</feature>
<dbReference type="SUPFAM" id="SSF81383">
    <property type="entry name" value="F-box domain"/>
    <property type="match status" value="1"/>
</dbReference>
<comment type="caution">
    <text evidence="3">The sequence shown here is derived from an EMBL/GenBank/DDBJ whole genome shotgun (WGS) entry which is preliminary data.</text>
</comment>
<keyword evidence="4" id="KW-1185">Reference proteome</keyword>
<evidence type="ECO:0000259" key="2">
    <source>
        <dbReference type="PROSITE" id="PS50181"/>
    </source>
</evidence>
<accession>A0AAN6QN94</accession>
<dbReference type="Gene3D" id="1.20.1280.50">
    <property type="match status" value="1"/>
</dbReference>
<feature type="compositionally biased region" description="Basic and acidic residues" evidence="1">
    <location>
        <begin position="120"/>
        <end position="130"/>
    </location>
</feature>
<evidence type="ECO:0000313" key="4">
    <source>
        <dbReference type="Proteomes" id="UP001302812"/>
    </source>
</evidence>
<dbReference type="Pfam" id="PF12937">
    <property type="entry name" value="F-box-like"/>
    <property type="match status" value="1"/>
</dbReference>
<dbReference type="InterPro" id="IPR036047">
    <property type="entry name" value="F-box-like_dom_sf"/>
</dbReference>